<sequence length="254" mass="27841">MGIAVNGIDITDAQIASELPHHQQAANPLKQAVHEVVLRQLLLQEAARLGVGAGLEGQAVSEDDVIEALFELELRVPPVNDEACRRYYQGRLERYRTGAMVEARHILFQVTPAAPLELLRQTAGLLLAELQERPERFEELARSYSNCPSGAVGGSLGQLQKGQCVPEFEALLFRLQPGELAGRLLETRFGLHIVQALRSDPGHLVPYEAVAAQIADELGRQAWQRALHQYLRILAGRAAIEGVELEGADSPLVQ</sequence>
<dbReference type="PANTHER" id="PTHR47245">
    <property type="entry name" value="PEPTIDYLPROLYL ISOMERASE"/>
    <property type="match status" value="1"/>
</dbReference>
<dbReference type="PROSITE" id="PS01096">
    <property type="entry name" value="PPIC_PPIASE_1"/>
    <property type="match status" value="1"/>
</dbReference>
<dbReference type="SUPFAM" id="SSF109998">
    <property type="entry name" value="Triger factor/SurA peptide-binding domain-like"/>
    <property type="match status" value="1"/>
</dbReference>
<evidence type="ECO:0000256" key="1">
    <source>
        <dbReference type="ARBA" id="ARBA00000971"/>
    </source>
</evidence>
<dbReference type="Proteomes" id="UP000450676">
    <property type="component" value="Unassembled WGS sequence"/>
</dbReference>
<proteinExistence type="inferred from homology"/>
<dbReference type="InterPro" id="IPR000297">
    <property type="entry name" value="PPIase_PpiC"/>
</dbReference>
<dbReference type="Pfam" id="PF00639">
    <property type="entry name" value="Rotamase"/>
    <property type="match status" value="1"/>
</dbReference>
<dbReference type="AlphaFoldDB" id="A0A7X4KPC2"/>
<organism evidence="8 9">
    <name type="scientific">Pseudoduganella aquatica</name>
    <dbReference type="NCBI Taxonomy" id="2660641"/>
    <lineage>
        <taxon>Bacteria</taxon>
        <taxon>Pseudomonadati</taxon>
        <taxon>Pseudomonadota</taxon>
        <taxon>Betaproteobacteria</taxon>
        <taxon>Burkholderiales</taxon>
        <taxon>Oxalobacteraceae</taxon>
        <taxon>Telluria group</taxon>
        <taxon>Pseudoduganella</taxon>
    </lineage>
</organism>
<evidence type="ECO:0000256" key="4">
    <source>
        <dbReference type="ARBA" id="ARBA00023110"/>
    </source>
</evidence>
<accession>A0A7X4KPC2</accession>
<gene>
    <name evidence="8" type="ORF">GTP77_22715</name>
</gene>
<feature type="domain" description="PpiC" evidence="7">
    <location>
        <begin position="98"/>
        <end position="198"/>
    </location>
</feature>
<dbReference type="InterPro" id="IPR027304">
    <property type="entry name" value="Trigger_fact/SurA_dom_sf"/>
</dbReference>
<dbReference type="Gene3D" id="3.10.50.40">
    <property type="match status" value="1"/>
</dbReference>
<dbReference type="InterPro" id="IPR046357">
    <property type="entry name" value="PPIase_dom_sf"/>
</dbReference>
<dbReference type="InterPro" id="IPR023058">
    <property type="entry name" value="PPIase_PpiC_CS"/>
</dbReference>
<dbReference type="PROSITE" id="PS50198">
    <property type="entry name" value="PPIC_PPIASE_2"/>
    <property type="match status" value="1"/>
</dbReference>
<evidence type="ECO:0000256" key="2">
    <source>
        <dbReference type="ARBA" id="ARBA00007656"/>
    </source>
</evidence>
<evidence type="ECO:0000313" key="9">
    <source>
        <dbReference type="Proteomes" id="UP000450676"/>
    </source>
</evidence>
<comment type="caution">
    <text evidence="8">The sequence shown here is derived from an EMBL/GenBank/DDBJ whole genome shotgun (WGS) entry which is preliminary data.</text>
</comment>
<evidence type="ECO:0000313" key="8">
    <source>
        <dbReference type="EMBL" id="MYN10138.1"/>
    </source>
</evidence>
<protein>
    <recommendedName>
        <fullName evidence="3">peptidylprolyl isomerase</fullName>
        <ecNumber evidence="3">5.2.1.8</ecNumber>
    </recommendedName>
</protein>
<dbReference type="EC" id="5.2.1.8" evidence="3"/>
<keyword evidence="5 6" id="KW-0413">Isomerase</keyword>
<keyword evidence="4 6" id="KW-0697">Rotamase</keyword>
<dbReference type="PANTHER" id="PTHR47245:SF2">
    <property type="entry name" value="PEPTIDYL-PROLYL CIS-TRANS ISOMERASE HP_0175-RELATED"/>
    <property type="match status" value="1"/>
</dbReference>
<evidence type="ECO:0000256" key="6">
    <source>
        <dbReference type="PROSITE-ProRule" id="PRU00278"/>
    </source>
</evidence>
<keyword evidence="9" id="KW-1185">Reference proteome</keyword>
<dbReference type="RefSeq" id="WP_161074434.1">
    <property type="nucleotide sequence ID" value="NZ_WWCU01000033.1"/>
</dbReference>
<comment type="similarity">
    <text evidence="2">Belongs to the PpiC/parvulin rotamase family.</text>
</comment>
<evidence type="ECO:0000256" key="3">
    <source>
        <dbReference type="ARBA" id="ARBA00013194"/>
    </source>
</evidence>
<dbReference type="InterPro" id="IPR050245">
    <property type="entry name" value="PrsA_foldase"/>
</dbReference>
<evidence type="ECO:0000256" key="5">
    <source>
        <dbReference type="ARBA" id="ARBA00023235"/>
    </source>
</evidence>
<reference evidence="8 9" key="1">
    <citation type="submission" date="2019-12" db="EMBL/GenBank/DDBJ databases">
        <title>Novel species isolated from a subtropical stream in China.</title>
        <authorList>
            <person name="Lu H."/>
        </authorList>
    </citation>
    <scope>NUCLEOTIDE SEQUENCE [LARGE SCALE GENOMIC DNA]</scope>
    <source>
        <strain evidence="8 9">FT127W</strain>
    </source>
</reference>
<evidence type="ECO:0000259" key="7">
    <source>
        <dbReference type="PROSITE" id="PS50198"/>
    </source>
</evidence>
<comment type="catalytic activity">
    <reaction evidence="1">
        <text>[protein]-peptidylproline (omega=180) = [protein]-peptidylproline (omega=0)</text>
        <dbReference type="Rhea" id="RHEA:16237"/>
        <dbReference type="Rhea" id="RHEA-COMP:10747"/>
        <dbReference type="Rhea" id="RHEA-COMP:10748"/>
        <dbReference type="ChEBI" id="CHEBI:83833"/>
        <dbReference type="ChEBI" id="CHEBI:83834"/>
        <dbReference type="EC" id="5.2.1.8"/>
    </reaction>
</comment>
<dbReference type="EMBL" id="WWCU01000033">
    <property type="protein sequence ID" value="MYN10138.1"/>
    <property type="molecule type" value="Genomic_DNA"/>
</dbReference>
<dbReference type="GO" id="GO:0003755">
    <property type="term" value="F:peptidyl-prolyl cis-trans isomerase activity"/>
    <property type="evidence" value="ECO:0007669"/>
    <property type="project" value="UniProtKB-KW"/>
</dbReference>
<name>A0A7X4KPC2_9BURK</name>
<dbReference type="SUPFAM" id="SSF54534">
    <property type="entry name" value="FKBP-like"/>
    <property type="match status" value="1"/>
</dbReference>